<dbReference type="PhylomeDB" id="B8MKD1"/>
<dbReference type="eggNOG" id="ENOG502STDS">
    <property type="taxonomic scope" value="Eukaryota"/>
</dbReference>
<dbReference type="AlphaFoldDB" id="B8MKD1"/>
<sequence length="194" mass="21392">MTYLPFQLSGYLSIESKTPFTSRDRHHPSLSQPKPQYLKMILKNFLLLTSLAYLGHSTPLSNASPEPNEEASSSLEARSSGVWLDIFHSGSCDGGAESQPTSGWVWAGQCKNIEPNSYGAKLGYNVNEWPYWCILKFWEGENCHGHATTTKIGDTEKKEHVTKDFEGNYNCIATANKGGQFYLGGGASSVMLIC</sequence>
<evidence type="ECO:0000313" key="1">
    <source>
        <dbReference type="EMBL" id="EED15286.1"/>
    </source>
</evidence>
<dbReference type="GeneID" id="8099285"/>
<accession>B8MKD1</accession>
<evidence type="ECO:0000313" key="2">
    <source>
        <dbReference type="Proteomes" id="UP000001745"/>
    </source>
</evidence>
<gene>
    <name evidence="1" type="ORF">TSTA_047350</name>
</gene>
<dbReference type="InParanoid" id="B8MKD1"/>
<dbReference type="RefSeq" id="XP_002485239.1">
    <property type="nucleotide sequence ID" value="XM_002485194.1"/>
</dbReference>
<dbReference type="VEuPathDB" id="FungiDB:TSTA_047350"/>
<keyword evidence="2" id="KW-1185">Reference proteome</keyword>
<reference evidence="2" key="1">
    <citation type="journal article" date="2015" name="Genome Announc.">
        <title>Genome sequence of the AIDS-associated pathogen Penicillium marneffei (ATCC18224) and its near taxonomic relative Talaromyces stipitatus (ATCC10500).</title>
        <authorList>
            <person name="Nierman W.C."/>
            <person name="Fedorova-Abrams N.D."/>
            <person name="Andrianopoulos A."/>
        </authorList>
    </citation>
    <scope>NUCLEOTIDE SEQUENCE [LARGE SCALE GENOMIC DNA]</scope>
    <source>
        <strain evidence="2">ATCC 10500 / CBS 375.48 / QM 6759 / NRRL 1006</strain>
    </source>
</reference>
<name>B8MKD1_TALSN</name>
<dbReference type="EMBL" id="EQ962657">
    <property type="protein sequence ID" value="EED15286.1"/>
    <property type="molecule type" value="Genomic_DNA"/>
</dbReference>
<protein>
    <submittedName>
        <fullName evidence="1">Uncharacterized protein</fullName>
    </submittedName>
</protein>
<dbReference type="Proteomes" id="UP000001745">
    <property type="component" value="Unassembled WGS sequence"/>
</dbReference>
<proteinExistence type="predicted"/>
<organism evidence="1 2">
    <name type="scientific">Talaromyces stipitatus (strain ATCC 10500 / CBS 375.48 / QM 6759 / NRRL 1006)</name>
    <name type="common">Penicillium stipitatum</name>
    <dbReference type="NCBI Taxonomy" id="441959"/>
    <lineage>
        <taxon>Eukaryota</taxon>
        <taxon>Fungi</taxon>
        <taxon>Dikarya</taxon>
        <taxon>Ascomycota</taxon>
        <taxon>Pezizomycotina</taxon>
        <taxon>Eurotiomycetes</taxon>
        <taxon>Eurotiomycetidae</taxon>
        <taxon>Eurotiales</taxon>
        <taxon>Trichocomaceae</taxon>
        <taxon>Talaromyces</taxon>
        <taxon>Talaromyces sect. Talaromyces</taxon>
    </lineage>
</organism>
<dbReference type="OMA" id="ENCHGHA"/>
<dbReference type="OrthoDB" id="3433659at2759"/>
<dbReference type="HOGENOM" id="CLU_121094_0_0_1"/>